<dbReference type="EMBL" id="FNZH01000003">
    <property type="protein sequence ID" value="SEJ33099.1"/>
    <property type="molecule type" value="Genomic_DNA"/>
</dbReference>
<keyword evidence="2" id="KW-1185">Reference proteome</keyword>
<sequence>MEIYTSSGIAQVFALLLLTPHTAPTKKGCLYTFRQPLL</sequence>
<accession>A0A1H6XVN2</accession>
<organism evidence="1 2">
    <name type="scientific">Cyclobacterium xiamenense</name>
    <dbReference type="NCBI Taxonomy" id="1297121"/>
    <lineage>
        <taxon>Bacteria</taxon>
        <taxon>Pseudomonadati</taxon>
        <taxon>Bacteroidota</taxon>
        <taxon>Cytophagia</taxon>
        <taxon>Cytophagales</taxon>
        <taxon>Cyclobacteriaceae</taxon>
        <taxon>Cyclobacterium</taxon>
    </lineage>
</organism>
<proteinExistence type="predicted"/>
<evidence type="ECO:0000313" key="1">
    <source>
        <dbReference type="EMBL" id="SEJ33099.1"/>
    </source>
</evidence>
<dbReference type="AlphaFoldDB" id="A0A1H6XVN2"/>
<dbReference type="Proteomes" id="UP000199403">
    <property type="component" value="Unassembled WGS sequence"/>
</dbReference>
<gene>
    <name evidence="1" type="ORF">SAMN05192553_103290</name>
</gene>
<evidence type="ECO:0000313" key="2">
    <source>
        <dbReference type="Proteomes" id="UP000199403"/>
    </source>
</evidence>
<name>A0A1H6XVN2_9BACT</name>
<protein>
    <submittedName>
        <fullName evidence="1">Uncharacterized protein</fullName>
    </submittedName>
</protein>
<reference evidence="2" key="1">
    <citation type="submission" date="2016-10" db="EMBL/GenBank/DDBJ databases">
        <authorList>
            <person name="Varghese N."/>
            <person name="Submissions S."/>
        </authorList>
    </citation>
    <scope>NUCLEOTIDE SEQUENCE [LARGE SCALE GENOMIC DNA]</scope>
    <source>
        <strain evidence="2">IBRC-M 10761</strain>
    </source>
</reference>